<reference evidence="2 3" key="1">
    <citation type="submission" date="2016-04" db="EMBL/GenBank/DDBJ databases">
        <title>A degradative enzymes factory behind the ericoid mycorrhizal symbiosis.</title>
        <authorList>
            <consortium name="DOE Joint Genome Institute"/>
            <person name="Martino E."/>
            <person name="Morin E."/>
            <person name="Grelet G."/>
            <person name="Kuo A."/>
            <person name="Kohler A."/>
            <person name="Daghino S."/>
            <person name="Barry K."/>
            <person name="Choi C."/>
            <person name="Cichocki N."/>
            <person name="Clum A."/>
            <person name="Copeland A."/>
            <person name="Hainaut M."/>
            <person name="Haridas S."/>
            <person name="Labutti K."/>
            <person name="Lindquist E."/>
            <person name="Lipzen A."/>
            <person name="Khouja H.-R."/>
            <person name="Murat C."/>
            <person name="Ohm R."/>
            <person name="Olson A."/>
            <person name="Spatafora J."/>
            <person name="Veneault-Fourrey C."/>
            <person name="Henrissat B."/>
            <person name="Grigoriev I."/>
            <person name="Martin F."/>
            <person name="Perotto S."/>
        </authorList>
    </citation>
    <scope>NUCLEOTIDE SEQUENCE [LARGE SCALE GENOMIC DNA]</scope>
    <source>
        <strain evidence="2 3">E</strain>
    </source>
</reference>
<evidence type="ECO:0000313" key="3">
    <source>
        <dbReference type="Proteomes" id="UP000235371"/>
    </source>
</evidence>
<dbReference type="InParanoid" id="A0A2J6SZS8"/>
<feature type="compositionally biased region" description="Polar residues" evidence="1">
    <location>
        <begin position="114"/>
        <end position="133"/>
    </location>
</feature>
<dbReference type="RefSeq" id="XP_024733192.1">
    <property type="nucleotide sequence ID" value="XM_024877934.1"/>
</dbReference>
<proteinExistence type="predicted"/>
<protein>
    <submittedName>
        <fullName evidence="2">Uncharacterized protein</fullName>
    </submittedName>
</protein>
<sequence>MGGSHDWALLTGKGCRYTSKKAQLIQLVKHEPEFSSSIRNLGSLSWAAWTYFTHAFSIGVARIDGGGKVRTHPPFYAENHNHAFSTTATSKPTITNCKQKHIVTEETSSAFAVSSKSPASNYSTTALPQQHRNGQPHIGIRNIPSQKRLMTSTNGSAPTYLITASTRFASR</sequence>
<accession>A0A2J6SZS8</accession>
<dbReference type="AlphaFoldDB" id="A0A2J6SZS8"/>
<evidence type="ECO:0000256" key="1">
    <source>
        <dbReference type="SAM" id="MobiDB-lite"/>
    </source>
</evidence>
<name>A0A2J6SZS8_9HELO</name>
<keyword evidence="3" id="KW-1185">Reference proteome</keyword>
<dbReference type="EMBL" id="KZ613848">
    <property type="protein sequence ID" value="PMD56288.1"/>
    <property type="molecule type" value="Genomic_DNA"/>
</dbReference>
<organism evidence="2 3">
    <name type="scientific">Hyaloscypha bicolor E</name>
    <dbReference type="NCBI Taxonomy" id="1095630"/>
    <lineage>
        <taxon>Eukaryota</taxon>
        <taxon>Fungi</taxon>
        <taxon>Dikarya</taxon>
        <taxon>Ascomycota</taxon>
        <taxon>Pezizomycotina</taxon>
        <taxon>Leotiomycetes</taxon>
        <taxon>Helotiales</taxon>
        <taxon>Hyaloscyphaceae</taxon>
        <taxon>Hyaloscypha</taxon>
        <taxon>Hyaloscypha bicolor</taxon>
    </lineage>
</organism>
<feature type="region of interest" description="Disordered" evidence="1">
    <location>
        <begin position="114"/>
        <end position="138"/>
    </location>
</feature>
<dbReference type="Proteomes" id="UP000235371">
    <property type="component" value="Unassembled WGS sequence"/>
</dbReference>
<gene>
    <name evidence="2" type="ORF">K444DRAFT_58560</name>
</gene>
<evidence type="ECO:0000313" key="2">
    <source>
        <dbReference type="EMBL" id="PMD56288.1"/>
    </source>
</evidence>
<dbReference type="GeneID" id="36586011"/>